<gene>
    <name evidence="2" type="ORF">CHS0354_012027</name>
</gene>
<keyword evidence="1" id="KW-0472">Membrane</keyword>
<keyword evidence="1" id="KW-1133">Transmembrane helix</keyword>
<dbReference type="EMBL" id="JAEAOA010000741">
    <property type="protein sequence ID" value="KAK3611657.1"/>
    <property type="molecule type" value="Genomic_DNA"/>
</dbReference>
<reference evidence="2" key="2">
    <citation type="journal article" date="2021" name="Genome Biol. Evol.">
        <title>Developing a high-quality reference genome for a parasitic bivalve with doubly uniparental inheritance (Bivalvia: Unionida).</title>
        <authorList>
            <person name="Smith C.H."/>
        </authorList>
    </citation>
    <scope>NUCLEOTIDE SEQUENCE</scope>
    <source>
        <strain evidence="2">CHS0354</strain>
        <tissue evidence="2">Mantle</tissue>
    </source>
</reference>
<comment type="caution">
    <text evidence="2">The sequence shown here is derived from an EMBL/GenBank/DDBJ whole genome shotgun (WGS) entry which is preliminary data.</text>
</comment>
<protein>
    <submittedName>
        <fullName evidence="2">Uncharacterized protein</fullName>
    </submittedName>
</protein>
<organism evidence="2 3">
    <name type="scientific">Potamilus streckersoni</name>
    <dbReference type="NCBI Taxonomy" id="2493646"/>
    <lineage>
        <taxon>Eukaryota</taxon>
        <taxon>Metazoa</taxon>
        <taxon>Spiralia</taxon>
        <taxon>Lophotrochozoa</taxon>
        <taxon>Mollusca</taxon>
        <taxon>Bivalvia</taxon>
        <taxon>Autobranchia</taxon>
        <taxon>Heteroconchia</taxon>
        <taxon>Palaeoheterodonta</taxon>
        <taxon>Unionida</taxon>
        <taxon>Unionoidea</taxon>
        <taxon>Unionidae</taxon>
        <taxon>Ambleminae</taxon>
        <taxon>Lampsilini</taxon>
        <taxon>Potamilus</taxon>
    </lineage>
</organism>
<evidence type="ECO:0000313" key="2">
    <source>
        <dbReference type="EMBL" id="KAK3611657.1"/>
    </source>
</evidence>
<sequence>MRVDDKKIRYAALKWMKKVRIDGRYRFLFQQTFQFSILCILTIFSGPLILHDEAGAVDRQPLPEYCHLLSRKWVQRNFENIEKQDLNTDPLVKN</sequence>
<name>A0AAE0WG05_9BIVA</name>
<dbReference type="Proteomes" id="UP001195483">
    <property type="component" value="Unassembled WGS sequence"/>
</dbReference>
<evidence type="ECO:0000256" key="1">
    <source>
        <dbReference type="SAM" id="Phobius"/>
    </source>
</evidence>
<reference evidence="2" key="1">
    <citation type="journal article" date="2021" name="Genome Biol. Evol.">
        <title>A High-Quality Reference Genome for a Parasitic Bivalve with Doubly Uniparental Inheritance (Bivalvia: Unionida).</title>
        <authorList>
            <person name="Smith C.H."/>
        </authorList>
    </citation>
    <scope>NUCLEOTIDE SEQUENCE</scope>
    <source>
        <strain evidence="2">CHS0354</strain>
    </source>
</reference>
<proteinExistence type="predicted"/>
<reference evidence="2" key="3">
    <citation type="submission" date="2023-05" db="EMBL/GenBank/DDBJ databases">
        <authorList>
            <person name="Smith C.H."/>
        </authorList>
    </citation>
    <scope>NUCLEOTIDE SEQUENCE</scope>
    <source>
        <strain evidence="2">CHS0354</strain>
        <tissue evidence="2">Mantle</tissue>
    </source>
</reference>
<evidence type="ECO:0000313" key="3">
    <source>
        <dbReference type="Proteomes" id="UP001195483"/>
    </source>
</evidence>
<feature type="transmembrane region" description="Helical" evidence="1">
    <location>
        <begin position="27"/>
        <end position="50"/>
    </location>
</feature>
<accession>A0AAE0WG05</accession>
<dbReference type="AlphaFoldDB" id="A0AAE0WG05"/>
<keyword evidence="3" id="KW-1185">Reference proteome</keyword>
<keyword evidence="1" id="KW-0812">Transmembrane</keyword>